<dbReference type="Proteomes" id="UP000295484">
    <property type="component" value="Unassembled WGS sequence"/>
</dbReference>
<reference evidence="5" key="2">
    <citation type="submission" date="2021-01" db="EMBL/GenBank/DDBJ databases">
        <title>Draft genomes of Rhodovulum sulfidophilum.</title>
        <authorList>
            <person name="Guzman M.S."/>
        </authorList>
    </citation>
    <scope>NUCLEOTIDE SEQUENCE [LARGE SCALE GENOMIC DNA]</scope>
    <source>
        <strain evidence="5">AB19</strain>
    </source>
</reference>
<keyword evidence="1" id="KW-1133">Transmembrane helix</keyword>
<evidence type="ECO:0000256" key="1">
    <source>
        <dbReference type="SAM" id="Phobius"/>
    </source>
</evidence>
<sequence length="60" mass="5997">MLGLVFVGMAVGYACAGLALLLTQSWLVALATLSLTGTIAVLAAAARLWISDEPPAPVAG</sequence>
<evidence type="ECO:0000313" key="5">
    <source>
        <dbReference type="Proteomes" id="UP000635853"/>
    </source>
</evidence>
<accession>A0A4R8FQ25</accession>
<evidence type="ECO:0000313" key="3">
    <source>
        <dbReference type="EMBL" id="TDX28551.1"/>
    </source>
</evidence>
<organism evidence="3 4">
    <name type="scientific">Rhodovulum visakhapatnamense</name>
    <dbReference type="NCBI Taxonomy" id="364297"/>
    <lineage>
        <taxon>Bacteria</taxon>
        <taxon>Pseudomonadati</taxon>
        <taxon>Pseudomonadota</taxon>
        <taxon>Alphaproteobacteria</taxon>
        <taxon>Rhodobacterales</taxon>
        <taxon>Paracoccaceae</taxon>
        <taxon>Rhodovulum</taxon>
    </lineage>
</organism>
<dbReference type="EMBL" id="JAESIL010000136">
    <property type="protein sequence ID" value="MBL3580367.1"/>
    <property type="molecule type" value="Genomic_DNA"/>
</dbReference>
<keyword evidence="1" id="KW-0472">Membrane</keyword>
<dbReference type="EMBL" id="SOEB01000011">
    <property type="protein sequence ID" value="TDX28551.1"/>
    <property type="molecule type" value="Genomic_DNA"/>
</dbReference>
<dbReference type="Proteomes" id="UP000635853">
    <property type="component" value="Unassembled WGS sequence"/>
</dbReference>
<keyword evidence="5" id="KW-1185">Reference proteome</keyword>
<name>A0A4R8FQ25_9RHOB</name>
<proteinExistence type="predicted"/>
<reference evidence="2" key="3">
    <citation type="submission" date="2021-01" db="EMBL/GenBank/DDBJ databases">
        <authorList>
            <person name="Guzman M.S."/>
        </authorList>
    </citation>
    <scope>NUCLEOTIDE SEQUENCE</scope>
    <source>
        <strain evidence="2">AB19</strain>
    </source>
</reference>
<protein>
    <submittedName>
        <fullName evidence="3">Uncharacterized protein</fullName>
    </submittedName>
</protein>
<keyword evidence="1" id="KW-0812">Transmembrane</keyword>
<gene>
    <name evidence="3" type="ORF">EV657_11168</name>
    <name evidence="2" type="ORF">JMJ92_19770</name>
</gene>
<reference evidence="3 4" key="1">
    <citation type="submission" date="2019-03" db="EMBL/GenBank/DDBJ databases">
        <title>Genomic Encyclopedia of Type Strains, Phase IV (KMG-IV): sequencing the most valuable type-strain genomes for metagenomic binning, comparative biology and taxonomic classification.</title>
        <authorList>
            <person name="Goeker M."/>
        </authorList>
    </citation>
    <scope>NUCLEOTIDE SEQUENCE [LARGE SCALE GENOMIC DNA]</scope>
    <source>
        <strain evidence="3 4">JA181</strain>
    </source>
</reference>
<dbReference type="AlphaFoldDB" id="A0A4R8FQ25"/>
<feature type="transmembrane region" description="Helical" evidence="1">
    <location>
        <begin position="26"/>
        <end position="50"/>
    </location>
</feature>
<evidence type="ECO:0000313" key="2">
    <source>
        <dbReference type="EMBL" id="MBL3580367.1"/>
    </source>
</evidence>
<comment type="caution">
    <text evidence="3">The sequence shown here is derived from an EMBL/GenBank/DDBJ whole genome shotgun (WGS) entry which is preliminary data.</text>
</comment>
<dbReference type="RefSeq" id="WP_075785536.1">
    <property type="nucleotide sequence ID" value="NZ_JAESIL010000136.1"/>
</dbReference>
<evidence type="ECO:0000313" key="4">
    <source>
        <dbReference type="Proteomes" id="UP000295484"/>
    </source>
</evidence>